<reference evidence="5 6" key="1">
    <citation type="submission" date="2024-02" db="EMBL/GenBank/DDBJ databases">
        <title>High-quality chromosome-scale genome assembly of Pensacola bahiagrass (Paspalum notatum Flugge var. saurae).</title>
        <authorList>
            <person name="Vega J.M."/>
            <person name="Podio M."/>
            <person name="Orjuela J."/>
            <person name="Siena L.A."/>
            <person name="Pessino S.C."/>
            <person name="Combes M.C."/>
            <person name="Mariac C."/>
            <person name="Albertini E."/>
            <person name="Pupilli F."/>
            <person name="Ortiz J.P.A."/>
            <person name="Leblanc O."/>
        </authorList>
    </citation>
    <scope>NUCLEOTIDE SEQUENCE [LARGE SCALE GENOMIC DNA]</scope>
    <source>
        <strain evidence="5">R1</strain>
        <tissue evidence="5">Leaf</tissue>
    </source>
</reference>
<dbReference type="InterPro" id="IPR029063">
    <property type="entry name" value="SAM-dependent_MTases_sf"/>
</dbReference>
<dbReference type="EMBL" id="CP144745">
    <property type="protein sequence ID" value="WVZ50727.1"/>
    <property type="molecule type" value="Genomic_DNA"/>
</dbReference>
<dbReference type="Proteomes" id="UP001341281">
    <property type="component" value="Chromosome 01"/>
</dbReference>
<organism evidence="5 6">
    <name type="scientific">Paspalum notatum var. saurae</name>
    <dbReference type="NCBI Taxonomy" id="547442"/>
    <lineage>
        <taxon>Eukaryota</taxon>
        <taxon>Viridiplantae</taxon>
        <taxon>Streptophyta</taxon>
        <taxon>Embryophyta</taxon>
        <taxon>Tracheophyta</taxon>
        <taxon>Spermatophyta</taxon>
        <taxon>Magnoliopsida</taxon>
        <taxon>Liliopsida</taxon>
        <taxon>Poales</taxon>
        <taxon>Poaceae</taxon>
        <taxon>PACMAD clade</taxon>
        <taxon>Panicoideae</taxon>
        <taxon>Andropogonodae</taxon>
        <taxon>Paspaleae</taxon>
        <taxon>Paspalinae</taxon>
        <taxon>Paspalum</taxon>
    </lineage>
</organism>
<keyword evidence="3" id="KW-0949">S-adenosyl-L-methionine</keyword>
<evidence type="ECO:0000313" key="6">
    <source>
        <dbReference type="Proteomes" id="UP001341281"/>
    </source>
</evidence>
<name>A0AAQ3PH28_PASNO</name>
<dbReference type="GO" id="GO:0032259">
    <property type="term" value="P:methylation"/>
    <property type="evidence" value="ECO:0007669"/>
    <property type="project" value="UniProtKB-KW"/>
</dbReference>
<dbReference type="AlphaFoldDB" id="A0AAQ3PH28"/>
<proteinExistence type="predicted"/>
<evidence type="ECO:0000256" key="2">
    <source>
        <dbReference type="ARBA" id="ARBA00022679"/>
    </source>
</evidence>
<dbReference type="Pfam" id="PF00891">
    <property type="entry name" value="Methyltransf_2"/>
    <property type="match status" value="1"/>
</dbReference>
<keyword evidence="1" id="KW-0489">Methyltransferase</keyword>
<dbReference type="GO" id="GO:0008171">
    <property type="term" value="F:O-methyltransferase activity"/>
    <property type="evidence" value="ECO:0007669"/>
    <property type="project" value="InterPro"/>
</dbReference>
<feature type="domain" description="O-methyltransferase C-terminal" evidence="4">
    <location>
        <begin position="26"/>
        <end position="120"/>
    </location>
</feature>
<keyword evidence="6" id="KW-1185">Reference proteome</keyword>
<evidence type="ECO:0000256" key="3">
    <source>
        <dbReference type="ARBA" id="ARBA00022691"/>
    </source>
</evidence>
<sequence>MDGWELSCRRCSMMSVDDMEEVYGGEWILHDWDDAKCIRIMQRCMEAISRNDNNKGFGKVIIIDTVIGCGSSNSQNGDMMICMEMEEAQVLCDLHMMAVSNGAEREEHEWRRIFLQAGFSDYKNTHNRGGVRSVIEVYPPQP</sequence>
<accession>A0AAQ3PH28</accession>
<dbReference type="PANTHER" id="PTHR11746">
    <property type="entry name" value="O-METHYLTRANSFERASE"/>
    <property type="match status" value="1"/>
</dbReference>
<dbReference type="PROSITE" id="PS51683">
    <property type="entry name" value="SAM_OMT_II"/>
    <property type="match status" value="1"/>
</dbReference>
<keyword evidence="2" id="KW-0808">Transferase</keyword>
<protein>
    <recommendedName>
        <fullName evidence="4">O-methyltransferase C-terminal domain-containing protein</fullName>
    </recommendedName>
</protein>
<dbReference type="SUPFAM" id="SSF53335">
    <property type="entry name" value="S-adenosyl-L-methionine-dependent methyltransferases"/>
    <property type="match status" value="1"/>
</dbReference>
<gene>
    <name evidence="5" type="ORF">U9M48_001954</name>
</gene>
<dbReference type="Gene3D" id="3.40.50.150">
    <property type="entry name" value="Vaccinia Virus protein VP39"/>
    <property type="match status" value="1"/>
</dbReference>
<evidence type="ECO:0000313" key="5">
    <source>
        <dbReference type="EMBL" id="WVZ50727.1"/>
    </source>
</evidence>
<evidence type="ECO:0000259" key="4">
    <source>
        <dbReference type="Pfam" id="PF00891"/>
    </source>
</evidence>
<dbReference type="InterPro" id="IPR001077">
    <property type="entry name" value="COMT_C"/>
</dbReference>
<evidence type="ECO:0000256" key="1">
    <source>
        <dbReference type="ARBA" id="ARBA00022603"/>
    </source>
</evidence>
<dbReference type="InterPro" id="IPR016461">
    <property type="entry name" value="COMT-like"/>
</dbReference>